<proteinExistence type="inferred from homology"/>
<dbReference type="GO" id="GO:0005524">
    <property type="term" value="F:ATP binding"/>
    <property type="evidence" value="ECO:0007669"/>
    <property type="project" value="InterPro"/>
</dbReference>
<dbReference type="AlphaFoldDB" id="A0A1E5QNZ7"/>
<comment type="caution">
    <text evidence="3">The sequence shown here is derived from an EMBL/GenBank/DDBJ whole genome shotgun (WGS) entry which is preliminary data.</text>
</comment>
<dbReference type="GO" id="GO:0016887">
    <property type="term" value="F:ATP hydrolysis activity"/>
    <property type="evidence" value="ECO:0007669"/>
    <property type="project" value="InterPro"/>
</dbReference>
<dbReference type="InterPro" id="IPR016300">
    <property type="entry name" value="ATPase_ArsA/GET3"/>
</dbReference>
<name>A0A1E5QNZ7_9CYAN</name>
<gene>
    <name evidence="3" type="ORF">BH720_04730</name>
</gene>
<dbReference type="STRING" id="1781255.BH720_04730"/>
<dbReference type="SUPFAM" id="SSF52540">
    <property type="entry name" value="P-loop containing nucleoside triphosphate hydrolases"/>
    <property type="match status" value="2"/>
</dbReference>
<comment type="similarity">
    <text evidence="1">Belongs to the arsA ATPase family.</text>
</comment>
<feature type="domain" description="ArsA/GET3 Anion-transporting ATPase-like" evidence="2">
    <location>
        <begin position="351"/>
        <end position="600"/>
    </location>
</feature>
<protein>
    <submittedName>
        <fullName evidence="3">Arsenic transporter</fullName>
    </submittedName>
</protein>
<dbReference type="EMBL" id="MJGC01000039">
    <property type="protein sequence ID" value="OEJ76317.1"/>
    <property type="molecule type" value="Genomic_DNA"/>
</dbReference>
<feature type="domain" description="ArsA/GET3 Anion-transporting ATPase-like" evidence="2">
    <location>
        <begin position="15"/>
        <end position="311"/>
    </location>
</feature>
<evidence type="ECO:0000313" key="3">
    <source>
        <dbReference type="EMBL" id="OEJ76317.1"/>
    </source>
</evidence>
<accession>A0A1E5QNZ7</accession>
<sequence length="638" mass="71451">MDTQPHPLYSYDSLKLVLFSGKGGVGKTTISSAFARFWGHRFPQERILLISTDPAHSLGDVLLTPVCDRPQPQSDLPNLSIRALDAQELLQNFKQRYGEVLQLLVERGSFATAEDLTPVWELNWPGLDELMGILEIQRLLNENEVDRVVVDMAPSGHALNLLGLMDFLDNFLAALDLFQEKHRAMSQAFTGRYSADEADRFLKEMQADLTAGRQLLQDATRTHCLVASIAEPMSYAETARFLGSLQDLNIHAGGIFVNRIVKWEDSPQMGDRYHEQQQILEHLQEIAQPLPLFLLPQLPEEPLGGTALDLLLAQIRPSEDEPTAPVVPAIQWPDKILPSLSDFLSEGRQLAIVGGKGGVGKSTVAAAIAFAMAQRHPDSKIRVVSIDPAHSLGDAFGLNLSHEPQQILPNLTGVEINSEILLEQFREDYLWELAEMISGDRTDPDNTLQLLYGPEAWRKIVAQSLPGIDEILSLLAVIDLLEQNTEDLIILDTAPTGHLLRFLEMPNALADWLGWIFKLWIKYQDVLGRTEFMGRLRTLRQRVVKAEKKLKDSQHTEFIGVIQKGTATLAEQVRLSESLAEMGINQRYLVYNRFEPSDSLTEVKARETLTHHTLVHLPNLPRSIEPLERIKGAASLLF</sequence>
<evidence type="ECO:0000256" key="1">
    <source>
        <dbReference type="ARBA" id="ARBA00011040"/>
    </source>
</evidence>
<dbReference type="InterPro" id="IPR027417">
    <property type="entry name" value="P-loop_NTPase"/>
</dbReference>
<reference evidence="3" key="1">
    <citation type="submission" date="2016-09" db="EMBL/GenBank/DDBJ databases">
        <title>Draft genome of thermotolerant cyanobacterium Desertifilum sp. strain IPPAS B-1220.</title>
        <authorList>
            <person name="Sinetova M.A."/>
            <person name="Bolakhan K."/>
            <person name="Zayadan B.K."/>
            <person name="Mironov K.S."/>
            <person name="Ustinova V."/>
            <person name="Kupriyanova E.V."/>
            <person name="Sidorov R.A."/>
            <person name="Skrypnik A.N."/>
            <person name="Gogoleva N.E."/>
            <person name="Gogolev Y.V."/>
            <person name="Los D.A."/>
        </authorList>
    </citation>
    <scope>NUCLEOTIDE SEQUENCE [LARGE SCALE GENOMIC DNA]</scope>
    <source>
        <strain evidence="3">IPPAS B-1220</strain>
    </source>
</reference>
<evidence type="ECO:0000259" key="2">
    <source>
        <dbReference type="Pfam" id="PF02374"/>
    </source>
</evidence>
<dbReference type="PANTHER" id="PTHR10803">
    <property type="entry name" value="ARSENICAL PUMP-DRIVING ATPASE ARSENITE-TRANSLOCATING ATPASE"/>
    <property type="match status" value="1"/>
</dbReference>
<dbReference type="RefSeq" id="WP_069966018.1">
    <property type="nucleotide sequence ID" value="NZ_CM124774.1"/>
</dbReference>
<dbReference type="CDD" id="cd02035">
    <property type="entry name" value="ArsA"/>
    <property type="match status" value="2"/>
</dbReference>
<dbReference type="InterPro" id="IPR025723">
    <property type="entry name" value="ArsA/GET3_ATPase-like"/>
</dbReference>
<dbReference type="Pfam" id="PF02374">
    <property type="entry name" value="ArsA_ATPase"/>
    <property type="match status" value="2"/>
</dbReference>
<dbReference type="PANTHER" id="PTHR10803:SF3">
    <property type="entry name" value="ATPASE GET3"/>
    <property type="match status" value="1"/>
</dbReference>
<dbReference type="OrthoDB" id="9780677at2"/>
<dbReference type="Gene3D" id="3.40.50.300">
    <property type="entry name" value="P-loop containing nucleotide triphosphate hydrolases"/>
    <property type="match status" value="2"/>
</dbReference>
<organism evidence="3">
    <name type="scientific">Desertifilum tharense IPPAS B-1220</name>
    <dbReference type="NCBI Taxonomy" id="1781255"/>
    <lineage>
        <taxon>Bacteria</taxon>
        <taxon>Bacillati</taxon>
        <taxon>Cyanobacteriota</taxon>
        <taxon>Cyanophyceae</taxon>
        <taxon>Desertifilales</taxon>
        <taxon>Desertifilaceae</taxon>
        <taxon>Desertifilum</taxon>
    </lineage>
</organism>
<dbReference type="NCBIfam" id="TIGR00345">
    <property type="entry name" value="GET3_arsA_TRC40"/>
    <property type="match status" value="2"/>
</dbReference>